<organism evidence="3">
    <name type="scientific">Caenorhabditis remanei</name>
    <name type="common">Caenorhabditis vulgaris</name>
    <dbReference type="NCBI Taxonomy" id="31234"/>
    <lineage>
        <taxon>Eukaryota</taxon>
        <taxon>Metazoa</taxon>
        <taxon>Ecdysozoa</taxon>
        <taxon>Nematoda</taxon>
        <taxon>Chromadorea</taxon>
        <taxon>Rhabditida</taxon>
        <taxon>Rhabditina</taxon>
        <taxon>Rhabditomorpha</taxon>
        <taxon>Rhabditoidea</taxon>
        <taxon>Rhabditidae</taxon>
        <taxon>Peloderinae</taxon>
        <taxon>Caenorhabditis</taxon>
    </lineage>
</organism>
<proteinExistence type="predicted"/>
<dbReference type="Pfam" id="PF07735">
    <property type="entry name" value="FBA_2"/>
    <property type="match status" value="1"/>
</dbReference>
<dbReference type="Pfam" id="PF00646">
    <property type="entry name" value="F-box"/>
    <property type="match status" value="1"/>
</dbReference>
<dbReference type="HOGENOM" id="CLU_028840_5_2_1"/>
<dbReference type="GeneID" id="9827556"/>
<dbReference type="AlphaFoldDB" id="E3N5A0"/>
<reference evidence="2" key="1">
    <citation type="submission" date="2007-07" db="EMBL/GenBank/DDBJ databases">
        <title>PCAP assembly of the Caenorhabditis remanei genome.</title>
        <authorList>
            <consortium name="The Caenorhabditis remanei Sequencing Consortium"/>
            <person name="Wilson R.K."/>
        </authorList>
    </citation>
    <scope>NUCLEOTIDE SEQUENCE [LARGE SCALE GENOMIC DNA]</scope>
    <source>
        <strain evidence="2">PB4641</strain>
    </source>
</reference>
<dbReference type="PANTHER" id="PTHR22899">
    <property type="entry name" value="CYCLIN-RELATED F-BOX FAMILY"/>
    <property type="match status" value="1"/>
</dbReference>
<dbReference type="PROSITE" id="PS50181">
    <property type="entry name" value="FBOX"/>
    <property type="match status" value="1"/>
</dbReference>
<accession>E3N5A0</accession>
<dbReference type="InterPro" id="IPR053222">
    <property type="entry name" value="Zygotic_Embryogenesis-Asso"/>
</dbReference>
<name>E3N5A0_CAERE</name>
<dbReference type="InterPro" id="IPR001810">
    <property type="entry name" value="F-box_dom"/>
</dbReference>
<sequence length="329" mass="38352">MTTPFPLLRLPRLALIPVFQQMESIDVIAISMLSKKANNVSKIFRKLSVCSVNMIVDNDHLDVSVRFEWCTETGLKYYFNTENAPNLVNGMFQEKMFNHENTGLSPSQWLERVFDVTNCESLEEVDLCGSPQLEMCDTLALLTKVCNLNITKECSDSFAKKSLEIVSPVTTEISLYRIPFETREEFQTFLKSNSNYLYIYSHFSTFTLNDFLVTNALKVELRQVEWSARDISQFLTNWFHSKHNSRLEHLSLRIFDVFNETCLPRVLKAVPFPRDPERTFFYSKPLNTLSESFRGGYDIRRTDGKKATILFGTFYEQMSFDFYLWPCFV</sequence>
<dbReference type="InParanoid" id="E3N5A0"/>
<evidence type="ECO:0000313" key="2">
    <source>
        <dbReference type="EMBL" id="EFO87124.1"/>
    </source>
</evidence>
<protein>
    <recommendedName>
        <fullName evidence="1">F-box domain-containing protein</fullName>
    </recommendedName>
</protein>
<dbReference type="RefSeq" id="XP_003096401.2">
    <property type="nucleotide sequence ID" value="XM_003096353.2"/>
</dbReference>
<feature type="domain" description="F-box" evidence="1">
    <location>
        <begin position="4"/>
        <end position="47"/>
    </location>
</feature>
<dbReference type="CTD" id="9827556"/>
<dbReference type="Proteomes" id="UP000008281">
    <property type="component" value="Unassembled WGS sequence"/>
</dbReference>
<dbReference type="InterPro" id="IPR012885">
    <property type="entry name" value="F-box_Sdz-33"/>
</dbReference>
<dbReference type="PANTHER" id="PTHR22899:SF0">
    <property type="entry name" value="F-BOX ASSOCIATED DOMAIN-CONTAINING PROTEIN-RELATED"/>
    <property type="match status" value="1"/>
</dbReference>
<gene>
    <name evidence="2" type="ORF">CRE_28976</name>
</gene>
<evidence type="ECO:0000313" key="3">
    <source>
        <dbReference type="Proteomes" id="UP000008281"/>
    </source>
</evidence>
<keyword evidence="3" id="KW-1185">Reference proteome</keyword>
<dbReference type="FunCoup" id="E3N5A0">
    <property type="interactions" value="521"/>
</dbReference>
<dbReference type="KEGG" id="crq:GCK72_021141"/>
<dbReference type="EMBL" id="DS268531">
    <property type="protein sequence ID" value="EFO87124.1"/>
    <property type="molecule type" value="Genomic_DNA"/>
</dbReference>
<evidence type="ECO:0000259" key="1">
    <source>
        <dbReference type="PROSITE" id="PS50181"/>
    </source>
</evidence>